<feature type="compositionally biased region" description="Basic and acidic residues" evidence="1">
    <location>
        <begin position="185"/>
        <end position="198"/>
    </location>
</feature>
<dbReference type="RefSeq" id="WP_179919660.1">
    <property type="nucleotide sequence ID" value="NZ_CP058909.1"/>
</dbReference>
<sequence length="207" mass="22206">MATESVTLDVDGDSYPGRVNEPDEPTGAGVLVLPGLNHGPFGDVFDQFAAAAADESHRVARFETWSGPDDLDGKSEAEMERELGAGVAFLRDRDCDPVAVVAKSFGGRLALTHLPTERVDRLVLWAPAVFAGEHEDRPSITADELAAVDVPTRVLQGDDDEGLPVENARTLADHLPAGEAVALPGEDHSFQRERERTVAETLDLLSE</sequence>
<keyword evidence="2" id="KW-0378">Hydrolase</keyword>
<reference evidence="2 3" key="1">
    <citation type="submission" date="2020-07" db="EMBL/GenBank/DDBJ databases">
        <title>Halosimplex litoreum sp. nov. and Halosimplex rubrum sp. nov., isolated from different salt environments.</title>
        <authorList>
            <person name="Cui H."/>
        </authorList>
    </citation>
    <scope>NUCLEOTIDE SEQUENCE [LARGE SCALE GENOMIC DNA]</scope>
    <source>
        <strain evidence="2 3">R2</strain>
    </source>
</reference>
<dbReference type="GeneID" id="56085793"/>
<feature type="region of interest" description="Disordered" evidence="1">
    <location>
        <begin position="1"/>
        <end position="27"/>
    </location>
</feature>
<name>A0A7D5PGZ1_9EURY</name>
<evidence type="ECO:0000256" key="1">
    <source>
        <dbReference type="SAM" id="MobiDB-lite"/>
    </source>
</evidence>
<dbReference type="InterPro" id="IPR029058">
    <property type="entry name" value="AB_hydrolase_fold"/>
</dbReference>
<evidence type="ECO:0000313" key="3">
    <source>
        <dbReference type="Proteomes" id="UP000509346"/>
    </source>
</evidence>
<evidence type="ECO:0000313" key="2">
    <source>
        <dbReference type="EMBL" id="QLH84579.1"/>
    </source>
</evidence>
<organism evidence="2 3">
    <name type="scientific">Halosimplex pelagicum</name>
    <dbReference type="NCBI Taxonomy" id="869886"/>
    <lineage>
        <taxon>Archaea</taxon>
        <taxon>Methanobacteriati</taxon>
        <taxon>Methanobacteriota</taxon>
        <taxon>Stenosarchaea group</taxon>
        <taxon>Halobacteria</taxon>
        <taxon>Halobacteriales</taxon>
        <taxon>Haloarculaceae</taxon>
        <taxon>Halosimplex</taxon>
    </lineage>
</organism>
<accession>A0A7D5PGZ1</accession>
<gene>
    <name evidence="2" type="ORF">HZS54_24350</name>
</gene>
<dbReference type="GO" id="GO:0016787">
    <property type="term" value="F:hydrolase activity"/>
    <property type="evidence" value="ECO:0007669"/>
    <property type="project" value="UniProtKB-KW"/>
</dbReference>
<dbReference type="EMBL" id="CP058909">
    <property type="protein sequence ID" value="QLH84579.1"/>
    <property type="molecule type" value="Genomic_DNA"/>
</dbReference>
<dbReference type="SUPFAM" id="SSF53474">
    <property type="entry name" value="alpha/beta-Hydrolases"/>
    <property type="match status" value="1"/>
</dbReference>
<dbReference type="OrthoDB" id="212387at2157"/>
<proteinExistence type="predicted"/>
<dbReference type="AlphaFoldDB" id="A0A7D5PGZ1"/>
<protein>
    <submittedName>
        <fullName evidence="2">Dienelactone hydrolase family protein</fullName>
    </submittedName>
</protein>
<keyword evidence="3" id="KW-1185">Reference proteome</keyword>
<dbReference type="Gene3D" id="3.40.50.1820">
    <property type="entry name" value="alpha/beta hydrolase"/>
    <property type="match status" value="1"/>
</dbReference>
<dbReference type="KEGG" id="hpel:HZS54_24350"/>
<dbReference type="Proteomes" id="UP000509346">
    <property type="component" value="Chromosome"/>
</dbReference>
<feature type="region of interest" description="Disordered" evidence="1">
    <location>
        <begin position="183"/>
        <end position="207"/>
    </location>
</feature>